<evidence type="ECO:0000313" key="1">
    <source>
        <dbReference type="EMBL" id="OWZ19075.1"/>
    </source>
</evidence>
<dbReference type="AlphaFoldDB" id="A0A225WN62"/>
<dbReference type="OrthoDB" id="146504at2759"/>
<proteinExistence type="predicted"/>
<keyword evidence="2" id="KW-1185">Reference proteome</keyword>
<organism evidence="1 2">
    <name type="scientific">Phytophthora megakarya</name>
    <dbReference type="NCBI Taxonomy" id="4795"/>
    <lineage>
        <taxon>Eukaryota</taxon>
        <taxon>Sar</taxon>
        <taxon>Stramenopiles</taxon>
        <taxon>Oomycota</taxon>
        <taxon>Peronosporomycetes</taxon>
        <taxon>Peronosporales</taxon>
        <taxon>Peronosporaceae</taxon>
        <taxon>Phytophthora</taxon>
    </lineage>
</organism>
<dbReference type="Proteomes" id="UP000198211">
    <property type="component" value="Unassembled WGS sequence"/>
</dbReference>
<sequence length="225" mass="25122">MPVGIHCPHCPPGASRISERDLTGYTTNRVPANAKELRTKFACTRQHPSVVLKHNTRMRPAVFRLPSMVGFVHPHRFRNVPSSGRFEENTYLEESRLSPTNTKTNRAPVRLWVGMVYNPIHIGVDCTADRVMLLSAVADAHHMVNPSLQLFHARVEALETVQAAQTGGLKLQLNVQKAYVAEAAQTTSNIRVEMSEQVHLLQEKVKKLAEKLKSPRTSLSASHHS</sequence>
<name>A0A225WN62_9STRA</name>
<protein>
    <submittedName>
        <fullName evidence="1">Uncharacterized protein</fullName>
    </submittedName>
</protein>
<evidence type="ECO:0000313" key="2">
    <source>
        <dbReference type="Proteomes" id="UP000198211"/>
    </source>
</evidence>
<gene>
    <name evidence="1" type="ORF">PHMEG_0006723</name>
</gene>
<dbReference type="EMBL" id="NBNE01000491">
    <property type="protein sequence ID" value="OWZ19075.1"/>
    <property type="molecule type" value="Genomic_DNA"/>
</dbReference>
<accession>A0A225WN62</accession>
<reference evidence="2" key="1">
    <citation type="submission" date="2017-03" db="EMBL/GenBank/DDBJ databases">
        <title>Phytopthora megakarya and P. palmivora, two closely related causual agents of cacao black pod achieved similar genome size and gene model numbers by different mechanisms.</title>
        <authorList>
            <person name="Ali S."/>
            <person name="Shao J."/>
            <person name="Larry D.J."/>
            <person name="Kronmiller B."/>
            <person name="Shen D."/>
            <person name="Strem M.D."/>
            <person name="Melnick R.L."/>
            <person name="Guiltinan M.J."/>
            <person name="Tyler B.M."/>
            <person name="Meinhardt L.W."/>
            <person name="Bailey B.A."/>
        </authorList>
    </citation>
    <scope>NUCLEOTIDE SEQUENCE [LARGE SCALE GENOMIC DNA]</scope>
    <source>
        <strain evidence="2">zdho120</strain>
    </source>
</reference>
<comment type="caution">
    <text evidence="1">The sequence shown here is derived from an EMBL/GenBank/DDBJ whole genome shotgun (WGS) entry which is preliminary data.</text>
</comment>